<dbReference type="GeneID" id="80800397"/>
<dbReference type="PROSITE" id="PS50110">
    <property type="entry name" value="RESPONSE_REGULATORY"/>
    <property type="match status" value="1"/>
</dbReference>
<dbReference type="SUPFAM" id="SSF46894">
    <property type="entry name" value="C-terminal effector domain of the bipartite response regulators"/>
    <property type="match status" value="1"/>
</dbReference>
<dbReference type="GO" id="GO:0032993">
    <property type="term" value="C:protein-DNA complex"/>
    <property type="evidence" value="ECO:0007669"/>
    <property type="project" value="TreeGrafter"/>
</dbReference>
<evidence type="ECO:0000313" key="12">
    <source>
        <dbReference type="EMBL" id="PEH88434.1"/>
    </source>
</evidence>
<dbReference type="OrthoDB" id="9802426at2"/>
<evidence type="ECO:0000256" key="8">
    <source>
        <dbReference type="PROSITE-ProRule" id="PRU00169"/>
    </source>
</evidence>
<dbReference type="Gene3D" id="1.10.10.10">
    <property type="entry name" value="Winged helix-like DNA-binding domain superfamily/Winged helix DNA-binding domain"/>
    <property type="match status" value="1"/>
</dbReference>
<dbReference type="Proteomes" id="UP000220246">
    <property type="component" value="Unassembled WGS sequence"/>
</dbReference>
<accession>A0A2A7UT78</accession>
<dbReference type="GO" id="GO:0000156">
    <property type="term" value="F:phosphorelay response regulator activity"/>
    <property type="evidence" value="ECO:0007669"/>
    <property type="project" value="TreeGrafter"/>
</dbReference>
<dbReference type="InterPro" id="IPR001867">
    <property type="entry name" value="OmpR/PhoB-type_DNA-bd"/>
</dbReference>
<evidence type="ECO:0000256" key="2">
    <source>
        <dbReference type="ARBA" id="ARBA00022490"/>
    </source>
</evidence>
<keyword evidence="13" id="KW-1185">Reference proteome</keyword>
<evidence type="ECO:0000256" key="3">
    <source>
        <dbReference type="ARBA" id="ARBA00022553"/>
    </source>
</evidence>
<dbReference type="InterPro" id="IPR016032">
    <property type="entry name" value="Sig_transdc_resp-reg_C-effctor"/>
</dbReference>
<feature type="domain" description="Response regulatory" evidence="10">
    <location>
        <begin position="3"/>
        <end position="116"/>
    </location>
</feature>
<dbReference type="InterPro" id="IPR011006">
    <property type="entry name" value="CheY-like_superfamily"/>
</dbReference>
<keyword evidence="3 8" id="KW-0597">Phosphoprotein</keyword>
<organism evidence="12 13">
    <name type="scientific">Comamonas terrigena</name>
    <dbReference type="NCBI Taxonomy" id="32013"/>
    <lineage>
        <taxon>Bacteria</taxon>
        <taxon>Pseudomonadati</taxon>
        <taxon>Pseudomonadota</taxon>
        <taxon>Betaproteobacteria</taxon>
        <taxon>Burkholderiales</taxon>
        <taxon>Comamonadaceae</taxon>
        <taxon>Comamonas</taxon>
    </lineage>
</organism>
<dbReference type="Gene3D" id="3.40.50.2300">
    <property type="match status" value="1"/>
</dbReference>
<dbReference type="GO" id="GO:0006355">
    <property type="term" value="P:regulation of DNA-templated transcription"/>
    <property type="evidence" value="ECO:0007669"/>
    <property type="project" value="InterPro"/>
</dbReference>
<dbReference type="EMBL" id="PDEA01000001">
    <property type="protein sequence ID" value="PEH88434.1"/>
    <property type="molecule type" value="Genomic_DNA"/>
</dbReference>
<keyword evidence="7" id="KW-0804">Transcription</keyword>
<keyword evidence="4" id="KW-0902">Two-component regulatory system</keyword>
<evidence type="ECO:0000256" key="5">
    <source>
        <dbReference type="ARBA" id="ARBA00023015"/>
    </source>
</evidence>
<keyword evidence="6 9" id="KW-0238">DNA-binding</keyword>
<gene>
    <name evidence="12" type="ORF">CRM82_07295</name>
</gene>
<dbReference type="InterPro" id="IPR001789">
    <property type="entry name" value="Sig_transdc_resp-reg_receiver"/>
</dbReference>
<dbReference type="InterPro" id="IPR039420">
    <property type="entry name" value="WalR-like"/>
</dbReference>
<dbReference type="InterPro" id="IPR036388">
    <property type="entry name" value="WH-like_DNA-bd_sf"/>
</dbReference>
<dbReference type="PANTHER" id="PTHR48111:SF4">
    <property type="entry name" value="DNA-BINDING DUAL TRANSCRIPTIONAL REGULATOR OMPR"/>
    <property type="match status" value="1"/>
</dbReference>
<dbReference type="PROSITE" id="PS51755">
    <property type="entry name" value="OMPR_PHOB"/>
    <property type="match status" value="1"/>
</dbReference>
<feature type="domain" description="OmpR/PhoB-type" evidence="11">
    <location>
        <begin position="137"/>
        <end position="237"/>
    </location>
</feature>
<dbReference type="STRING" id="1219032.GCA_001515545_03144"/>
<protein>
    <submittedName>
        <fullName evidence="12">DNA-binding response regulator</fullName>
    </submittedName>
</protein>
<proteinExistence type="predicted"/>
<dbReference type="GO" id="GO:0000976">
    <property type="term" value="F:transcription cis-regulatory region binding"/>
    <property type="evidence" value="ECO:0007669"/>
    <property type="project" value="TreeGrafter"/>
</dbReference>
<reference evidence="13" key="1">
    <citation type="submission" date="2017-09" db="EMBL/GenBank/DDBJ databases">
        <title>FDA dAtabase for Regulatory Grade micrObial Sequences (FDA-ARGOS): Supporting development and validation of Infectious Disease Dx tests.</title>
        <authorList>
            <person name="Minogue T."/>
            <person name="Wolcott M."/>
            <person name="Wasieloski L."/>
            <person name="Aguilar W."/>
            <person name="Moore D."/>
            <person name="Tallon L."/>
            <person name="Sadzewicz L."/>
            <person name="Ott S."/>
            <person name="Zhao X."/>
            <person name="Nagaraj S."/>
            <person name="Vavikolanu K."/>
            <person name="Aluvathingal J."/>
            <person name="Nadendla S."/>
            <person name="Sichtig H."/>
        </authorList>
    </citation>
    <scope>NUCLEOTIDE SEQUENCE [LARGE SCALE GENOMIC DNA]</scope>
    <source>
        <strain evidence="13">FDAARGOS_394</strain>
    </source>
</reference>
<sequence length="248" mass="27600">MHHILVVDDDEEITALLTQYLTRFGYATYAACDGDSMRAQLAAQPIDLVVLDVMLPGVDGIRLAKELRSHSQLPIIMLTARSNPFDCVLGLELGANDYMGKPFEPRELVARIQNVLRNSAAAVAAAIKPVTLPPDLLEVVQFDGWQLFTMERHLVSPDGVVVPLSGAELRLLCTFLRTPRRVCSRDKLMEQAHGRTMAAFERSIDLLVSRLRSKLGDDPRSPTLLKTVRGVGYVLEVQHVQGHPVWQR</sequence>
<dbReference type="GO" id="GO:0005829">
    <property type="term" value="C:cytosol"/>
    <property type="evidence" value="ECO:0007669"/>
    <property type="project" value="TreeGrafter"/>
</dbReference>
<dbReference type="SMART" id="SM00448">
    <property type="entry name" value="REC"/>
    <property type="match status" value="1"/>
</dbReference>
<comment type="subcellular location">
    <subcellularLocation>
        <location evidence="1">Cytoplasm</location>
    </subcellularLocation>
</comment>
<evidence type="ECO:0000259" key="10">
    <source>
        <dbReference type="PROSITE" id="PS50110"/>
    </source>
</evidence>
<evidence type="ECO:0000313" key="13">
    <source>
        <dbReference type="Proteomes" id="UP000220246"/>
    </source>
</evidence>
<dbReference type="Pfam" id="PF00072">
    <property type="entry name" value="Response_reg"/>
    <property type="match status" value="1"/>
</dbReference>
<dbReference type="Pfam" id="PF00486">
    <property type="entry name" value="Trans_reg_C"/>
    <property type="match status" value="1"/>
</dbReference>
<keyword evidence="5" id="KW-0805">Transcription regulation</keyword>
<feature type="DNA-binding region" description="OmpR/PhoB-type" evidence="9">
    <location>
        <begin position="137"/>
        <end position="237"/>
    </location>
</feature>
<dbReference type="AlphaFoldDB" id="A0A2A7UT78"/>
<name>A0A2A7UT78_COMTR</name>
<dbReference type="FunFam" id="1.10.10.10:FF:000099">
    <property type="entry name" value="Two-component system response regulator TorR"/>
    <property type="match status" value="1"/>
</dbReference>
<dbReference type="CDD" id="cd00383">
    <property type="entry name" value="trans_reg_C"/>
    <property type="match status" value="1"/>
</dbReference>
<evidence type="ECO:0000256" key="4">
    <source>
        <dbReference type="ARBA" id="ARBA00023012"/>
    </source>
</evidence>
<evidence type="ECO:0000256" key="9">
    <source>
        <dbReference type="PROSITE-ProRule" id="PRU01091"/>
    </source>
</evidence>
<evidence type="ECO:0000256" key="6">
    <source>
        <dbReference type="ARBA" id="ARBA00023125"/>
    </source>
</evidence>
<dbReference type="Gene3D" id="6.10.250.690">
    <property type="match status" value="1"/>
</dbReference>
<dbReference type="RefSeq" id="WP_066539778.1">
    <property type="nucleotide sequence ID" value="NZ_DALZSI010000019.1"/>
</dbReference>
<dbReference type="FunFam" id="3.40.50.2300:FF:000001">
    <property type="entry name" value="DNA-binding response regulator PhoB"/>
    <property type="match status" value="1"/>
</dbReference>
<comment type="caution">
    <text evidence="12">The sequence shown here is derived from an EMBL/GenBank/DDBJ whole genome shotgun (WGS) entry which is preliminary data.</text>
</comment>
<feature type="modified residue" description="4-aspartylphosphate" evidence="8">
    <location>
        <position position="52"/>
    </location>
</feature>
<evidence type="ECO:0000259" key="11">
    <source>
        <dbReference type="PROSITE" id="PS51755"/>
    </source>
</evidence>
<dbReference type="SMART" id="SM00862">
    <property type="entry name" value="Trans_reg_C"/>
    <property type="match status" value="1"/>
</dbReference>
<keyword evidence="2" id="KW-0963">Cytoplasm</keyword>
<evidence type="ECO:0000256" key="7">
    <source>
        <dbReference type="ARBA" id="ARBA00023163"/>
    </source>
</evidence>
<dbReference type="SUPFAM" id="SSF52172">
    <property type="entry name" value="CheY-like"/>
    <property type="match status" value="1"/>
</dbReference>
<evidence type="ECO:0000256" key="1">
    <source>
        <dbReference type="ARBA" id="ARBA00004496"/>
    </source>
</evidence>
<dbReference type="PANTHER" id="PTHR48111">
    <property type="entry name" value="REGULATOR OF RPOS"/>
    <property type="match status" value="1"/>
</dbReference>